<accession>A0A225E857</accession>
<organism evidence="1 2">
    <name type="scientific">Fimbriiglobus ruber</name>
    <dbReference type="NCBI Taxonomy" id="1908690"/>
    <lineage>
        <taxon>Bacteria</taxon>
        <taxon>Pseudomonadati</taxon>
        <taxon>Planctomycetota</taxon>
        <taxon>Planctomycetia</taxon>
        <taxon>Gemmatales</taxon>
        <taxon>Gemmataceae</taxon>
        <taxon>Fimbriiglobus</taxon>
    </lineage>
</organism>
<comment type="caution">
    <text evidence="1">The sequence shown here is derived from an EMBL/GenBank/DDBJ whole genome shotgun (WGS) entry which is preliminary data.</text>
</comment>
<protein>
    <recommendedName>
        <fullName evidence="3">DUF4365 domain-containing protein</fullName>
    </recommendedName>
</protein>
<dbReference type="OrthoDB" id="275278at2"/>
<reference evidence="2" key="1">
    <citation type="submission" date="2017-06" db="EMBL/GenBank/DDBJ databases">
        <title>Genome analysis of Fimbriiglobus ruber SP5, the first member of the order Planctomycetales with confirmed chitinolytic capability.</title>
        <authorList>
            <person name="Ravin N.V."/>
            <person name="Rakitin A.L."/>
            <person name="Ivanova A.A."/>
            <person name="Beletsky A.V."/>
            <person name="Kulichevskaya I.S."/>
            <person name="Mardanov A.V."/>
            <person name="Dedysh S.N."/>
        </authorList>
    </citation>
    <scope>NUCLEOTIDE SEQUENCE [LARGE SCALE GENOMIC DNA]</scope>
    <source>
        <strain evidence="2">SP5</strain>
    </source>
</reference>
<proteinExistence type="predicted"/>
<dbReference type="Proteomes" id="UP000214646">
    <property type="component" value="Unassembled WGS sequence"/>
</dbReference>
<keyword evidence="2" id="KW-1185">Reference proteome</keyword>
<sequence>MTDLCGRDDPFFRPRFLGDKYPTFDYIVEVVDRPAYFFFVQVKGTTPGYTSEENRLWVQVTQDDIDRMVACPAPTYLVGIDVNAIGVGFLLSLNEPRVNVASLTTRFRIECVVLEQLRDEVIEFWSSRNLTLTGSRFRE</sequence>
<evidence type="ECO:0000313" key="1">
    <source>
        <dbReference type="EMBL" id="OWK46958.1"/>
    </source>
</evidence>
<evidence type="ECO:0000313" key="2">
    <source>
        <dbReference type="Proteomes" id="UP000214646"/>
    </source>
</evidence>
<dbReference type="EMBL" id="NIDE01000001">
    <property type="protein sequence ID" value="OWK46958.1"/>
    <property type="molecule type" value="Genomic_DNA"/>
</dbReference>
<dbReference type="RefSeq" id="WP_161967171.1">
    <property type="nucleotide sequence ID" value="NZ_NIDE01000001.1"/>
</dbReference>
<dbReference type="AlphaFoldDB" id="A0A225E857"/>
<name>A0A225E857_9BACT</name>
<gene>
    <name evidence="1" type="ORF">FRUB_00657</name>
</gene>
<evidence type="ECO:0008006" key="3">
    <source>
        <dbReference type="Google" id="ProtNLM"/>
    </source>
</evidence>